<organism evidence="1 2">
    <name type="scientific">Tsukamurella soli</name>
    <dbReference type="NCBI Taxonomy" id="644556"/>
    <lineage>
        <taxon>Bacteria</taxon>
        <taxon>Bacillati</taxon>
        <taxon>Actinomycetota</taxon>
        <taxon>Actinomycetes</taxon>
        <taxon>Mycobacteriales</taxon>
        <taxon>Tsukamurellaceae</taxon>
        <taxon>Tsukamurella</taxon>
    </lineage>
</organism>
<dbReference type="SUPFAM" id="SSF55961">
    <property type="entry name" value="Bet v1-like"/>
    <property type="match status" value="1"/>
</dbReference>
<gene>
    <name evidence="1" type="ORF">GCM10023147_22500</name>
</gene>
<evidence type="ECO:0000313" key="2">
    <source>
        <dbReference type="Proteomes" id="UP001500635"/>
    </source>
</evidence>
<evidence type="ECO:0000313" key="1">
    <source>
        <dbReference type="EMBL" id="GAA4392577.1"/>
    </source>
</evidence>
<proteinExistence type="predicted"/>
<dbReference type="InterPro" id="IPR019587">
    <property type="entry name" value="Polyketide_cyclase/dehydratase"/>
</dbReference>
<dbReference type="EMBL" id="BAABFR010000029">
    <property type="protein sequence ID" value="GAA4392577.1"/>
    <property type="molecule type" value="Genomic_DNA"/>
</dbReference>
<comment type="caution">
    <text evidence="1">The sequence shown here is derived from an EMBL/GenBank/DDBJ whole genome shotgun (WGS) entry which is preliminary data.</text>
</comment>
<protein>
    <recommendedName>
        <fullName evidence="3">Polyketide cyclase / dehydrase and lipid transport</fullName>
    </recommendedName>
</protein>
<dbReference type="Pfam" id="PF10604">
    <property type="entry name" value="Polyketide_cyc2"/>
    <property type="match status" value="1"/>
</dbReference>
<dbReference type="RefSeq" id="WP_344995265.1">
    <property type="nucleotide sequence ID" value="NZ_BAABFR010000029.1"/>
</dbReference>
<dbReference type="Gene3D" id="3.30.530.20">
    <property type="match status" value="1"/>
</dbReference>
<sequence>MTTISHTAVARVLVGTAFAYVADYRTVPDWFFGVSRFVPLGHLDHGLGACFDVAIKVGPKAIRTTVEVTEFEPDRLITLQSQGTHGAVSRWTFAPGVDVGTTALSAEFVYSLPGGFAGRALGALVDPFATQAIRATDAALRRNLERAAG</sequence>
<dbReference type="InterPro" id="IPR023393">
    <property type="entry name" value="START-like_dom_sf"/>
</dbReference>
<name>A0ABP8JL63_9ACTN</name>
<dbReference type="Proteomes" id="UP001500635">
    <property type="component" value="Unassembled WGS sequence"/>
</dbReference>
<evidence type="ECO:0008006" key="3">
    <source>
        <dbReference type="Google" id="ProtNLM"/>
    </source>
</evidence>
<keyword evidence="2" id="KW-1185">Reference proteome</keyword>
<reference evidence="2" key="1">
    <citation type="journal article" date="2019" name="Int. J. Syst. Evol. Microbiol.">
        <title>The Global Catalogue of Microorganisms (GCM) 10K type strain sequencing project: providing services to taxonomists for standard genome sequencing and annotation.</title>
        <authorList>
            <consortium name="The Broad Institute Genomics Platform"/>
            <consortium name="The Broad Institute Genome Sequencing Center for Infectious Disease"/>
            <person name="Wu L."/>
            <person name="Ma J."/>
        </authorList>
    </citation>
    <scope>NUCLEOTIDE SEQUENCE [LARGE SCALE GENOMIC DNA]</scope>
    <source>
        <strain evidence="2">JCM 17688</strain>
    </source>
</reference>
<accession>A0ABP8JL63</accession>